<comment type="caution">
    <text evidence="2">The sequence shown here is derived from an EMBL/GenBank/DDBJ whole genome shotgun (WGS) entry which is preliminary data.</text>
</comment>
<dbReference type="EMBL" id="JAUTBF010000001">
    <property type="protein sequence ID" value="MDQ1121478.1"/>
    <property type="molecule type" value="Genomic_DNA"/>
</dbReference>
<dbReference type="GO" id="GO:0004674">
    <property type="term" value="F:protein serine/threonine kinase activity"/>
    <property type="evidence" value="ECO:0007669"/>
    <property type="project" value="UniProtKB-EC"/>
</dbReference>
<keyword evidence="3" id="KW-1185">Reference proteome</keyword>
<evidence type="ECO:0000313" key="3">
    <source>
        <dbReference type="Proteomes" id="UP001226691"/>
    </source>
</evidence>
<gene>
    <name evidence="2" type="ORF">QE412_000051</name>
</gene>
<keyword evidence="2" id="KW-0418">Kinase</keyword>
<dbReference type="Gene3D" id="3.30.565.10">
    <property type="entry name" value="Histidine kinase-like ATPase, C-terminal domain"/>
    <property type="match status" value="1"/>
</dbReference>
<dbReference type="RefSeq" id="WP_307478666.1">
    <property type="nucleotide sequence ID" value="NZ_JAUTBF010000001.1"/>
</dbReference>
<accession>A0ABU0TP87</accession>
<name>A0ABU0TP87_MICTR</name>
<evidence type="ECO:0000313" key="2">
    <source>
        <dbReference type="EMBL" id="MDQ1121478.1"/>
    </source>
</evidence>
<sequence>MTENAARRSIDVAVAPESLETIFEAMSAWWDEVGEVDVAKRFGFETAVIEIAGNIVEHSEGAGADRRFTLELFADASVLSATFRDDGDPPVVDLSSVNMAGEDEESGRGLALASAGVDELSLRRVGDRNVWTLESRRT</sequence>
<organism evidence="2 3">
    <name type="scientific">Microbacterium trichothecenolyticum</name>
    <name type="common">Aureobacterium trichothecenolyticum</name>
    <dbReference type="NCBI Taxonomy" id="69370"/>
    <lineage>
        <taxon>Bacteria</taxon>
        <taxon>Bacillati</taxon>
        <taxon>Actinomycetota</taxon>
        <taxon>Actinomycetes</taxon>
        <taxon>Micrococcales</taxon>
        <taxon>Microbacteriaceae</taxon>
        <taxon>Microbacterium</taxon>
    </lineage>
</organism>
<proteinExistence type="predicted"/>
<protein>
    <submittedName>
        <fullName evidence="2">Serine/threonine-protein kinase RsbW</fullName>
        <ecNumber evidence="2">2.7.11.1</ecNumber>
    </submittedName>
</protein>
<evidence type="ECO:0000259" key="1">
    <source>
        <dbReference type="Pfam" id="PF13581"/>
    </source>
</evidence>
<dbReference type="InterPro" id="IPR003594">
    <property type="entry name" value="HATPase_dom"/>
</dbReference>
<reference evidence="2 3" key="1">
    <citation type="submission" date="2023-07" db="EMBL/GenBank/DDBJ databases">
        <title>Functional and genomic diversity of the sorghum phyllosphere microbiome.</title>
        <authorList>
            <person name="Shade A."/>
        </authorList>
    </citation>
    <scope>NUCLEOTIDE SEQUENCE [LARGE SCALE GENOMIC DNA]</scope>
    <source>
        <strain evidence="2 3">SORGH_AS_1207</strain>
    </source>
</reference>
<dbReference type="CDD" id="cd16936">
    <property type="entry name" value="HATPase_RsbW-like"/>
    <property type="match status" value="1"/>
</dbReference>
<feature type="domain" description="Histidine kinase/HSP90-like ATPase" evidence="1">
    <location>
        <begin position="14"/>
        <end position="130"/>
    </location>
</feature>
<dbReference type="EC" id="2.7.11.1" evidence="2"/>
<dbReference type="Proteomes" id="UP001226691">
    <property type="component" value="Unassembled WGS sequence"/>
</dbReference>
<dbReference type="InterPro" id="IPR036890">
    <property type="entry name" value="HATPase_C_sf"/>
</dbReference>
<dbReference type="Pfam" id="PF13581">
    <property type="entry name" value="HATPase_c_2"/>
    <property type="match status" value="1"/>
</dbReference>
<keyword evidence="2" id="KW-0808">Transferase</keyword>